<dbReference type="AlphaFoldDB" id="A0A922MLZ4"/>
<dbReference type="Proteomes" id="UP000814243">
    <property type="component" value="Unassembled WGS sequence"/>
</dbReference>
<feature type="region of interest" description="Disordered" evidence="1">
    <location>
        <begin position="162"/>
        <end position="253"/>
    </location>
</feature>
<evidence type="ECO:0000313" key="3">
    <source>
        <dbReference type="Proteomes" id="UP000814243"/>
    </source>
</evidence>
<comment type="caution">
    <text evidence="2">The sequence shown here is derived from an EMBL/GenBank/DDBJ whole genome shotgun (WGS) entry which is preliminary data.</text>
</comment>
<accession>A0A922MLZ4</accession>
<gene>
    <name evidence="2" type="ORF">HF086_014671</name>
</gene>
<organism evidence="2 3">
    <name type="scientific">Spodoptera exigua</name>
    <name type="common">Beet armyworm</name>
    <name type="synonym">Noctua fulgens</name>
    <dbReference type="NCBI Taxonomy" id="7107"/>
    <lineage>
        <taxon>Eukaryota</taxon>
        <taxon>Metazoa</taxon>
        <taxon>Ecdysozoa</taxon>
        <taxon>Arthropoda</taxon>
        <taxon>Hexapoda</taxon>
        <taxon>Insecta</taxon>
        <taxon>Pterygota</taxon>
        <taxon>Neoptera</taxon>
        <taxon>Endopterygota</taxon>
        <taxon>Lepidoptera</taxon>
        <taxon>Glossata</taxon>
        <taxon>Ditrysia</taxon>
        <taxon>Noctuoidea</taxon>
        <taxon>Noctuidae</taxon>
        <taxon>Amphipyrinae</taxon>
        <taxon>Spodoptera</taxon>
    </lineage>
</organism>
<evidence type="ECO:0000313" key="2">
    <source>
        <dbReference type="EMBL" id="KAH9639299.1"/>
    </source>
</evidence>
<dbReference type="PANTHER" id="PTHR10773">
    <property type="entry name" value="DNA-DIRECTED RNA POLYMERASES I, II, AND III SUBUNIT RPABC2"/>
    <property type="match status" value="1"/>
</dbReference>
<reference evidence="2" key="1">
    <citation type="journal article" date="2021" name="G3 (Bethesda)">
        <title>Genome and transcriptome analysis of the beet armyworm Spodoptera exigua reveals targets for pest control. .</title>
        <authorList>
            <person name="Simon S."/>
            <person name="Breeschoten T."/>
            <person name="Jansen H.J."/>
            <person name="Dirks R.P."/>
            <person name="Schranz M.E."/>
            <person name="Ros V.I.D."/>
        </authorList>
    </citation>
    <scope>NUCLEOTIDE SEQUENCE</scope>
    <source>
        <strain evidence="2">TB_SE_WUR_2020</strain>
    </source>
</reference>
<name>A0A922MLZ4_SPOEX</name>
<proteinExistence type="predicted"/>
<feature type="compositionally biased region" description="Low complexity" evidence="1">
    <location>
        <begin position="214"/>
        <end position="233"/>
    </location>
</feature>
<evidence type="ECO:0000256" key="1">
    <source>
        <dbReference type="SAM" id="MobiDB-lite"/>
    </source>
</evidence>
<dbReference type="PANTHER" id="PTHR10773:SF19">
    <property type="match status" value="1"/>
</dbReference>
<protein>
    <submittedName>
        <fullName evidence="2">Uncharacterized protein</fullName>
    </submittedName>
</protein>
<dbReference type="EMBL" id="JACEFF010000349">
    <property type="protein sequence ID" value="KAH9639299.1"/>
    <property type="molecule type" value="Genomic_DNA"/>
</dbReference>
<sequence>MASKYSAKFSRSQNLVNLALQNDNRSAQRNDLGYENDGFIENRDGNLSSPLPFGASEIFENCGLSLLKDICFEDDLSQQEKQNDTELENSTLVESASMFISNSKFSQPHEKGTHSDSHEKENNTDLHLNCLSVQETNDYSYEPIVSNLTTVITENNSNLSGKGVFEPSVEHQSGESIQNTELLDDNDMRDIDNVTPIPSSNYRSFGEEEPIPSVPSLLSNASASSPVSQYYSSTDVSTPTRPKKRKFTKKRDSDRLREHFQNEWIDSKRKKLKNSGQAYTSRNGKLRDGKKIGEPCQSTCKLKCSEKLDESIRTTIFNKFWMIGDHSEQYNFIVNYVVRINKKRTVTQGDSRR</sequence>